<name>A0A6J5RZT4_9CAUD</name>
<dbReference type="InterPro" id="IPR027417">
    <property type="entry name" value="P-loop_NTPase"/>
</dbReference>
<sequence>MAINLKTTGSLSANGVKLLVYGAAGAGKTTLVKTLPNVIVLSAEGGLLSIQDADLPYIEIASMDDLREAFAWCKDSQEAQGFQSVALDSISEVAEVVLSHEMKKSKDGRAAYGEMNSTMQELIRAFRDLPGKHVFMSAKLEKSTDEMGKMLYNPGMPGKSLTQGLPYFFDEVLALRVERDAEGNTQRALMCDSDGLWLAKDRSGKLEAWEAPDLGAIINKIGARS</sequence>
<accession>A0A6J5RZT4</accession>
<proteinExistence type="predicted"/>
<protein>
    <submittedName>
        <fullName evidence="1">Phage_P_loop, phage nucleotide-binding protein</fullName>
    </submittedName>
</protein>
<reference evidence="1" key="1">
    <citation type="submission" date="2020-05" db="EMBL/GenBank/DDBJ databases">
        <authorList>
            <person name="Chiriac C."/>
            <person name="Salcher M."/>
            <person name="Ghai R."/>
            <person name="Kavagutti S V."/>
        </authorList>
    </citation>
    <scope>NUCLEOTIDE SEQUENCE</scope>
</reference>
<evidence type="ECO:0000313" key="1">
    <source>
        <dbReference type="EMBL" id="CAB4202855.1"/>
    </source>
</evidence>
<dbReference type="SUPFAM" id="SSF52540">
    <property type="entry name" value="P-loop containing nucleoside triphosphate hydrolases"/>
    <property type="match status" value="1"/>
</dbReference>
<dbReference type="EMBL" id="LR797321">
    <property type="protein sequence ID" value="CAB4202855.1"/>
    <property type="molecule type" value="Genomic_DNA"/>
</dbReference>
<organism evidence="1">
    <name type="scientific">uncultured Caudovirales phage</name>
    <dbReference type="NCBI Taxonomy" id="2100421"/>
    <lineage>
        <taxon>Viruses</taxon>
        <taxon>Duplodnaviria</taxon>
        <taxon>Heunggongvirae</taxon>
        <taxon>Uroviricota</taxon>
        <taxon>Caudoviricetes</taxon>
        <taxon>Peduoviridae</taxon>
        <taxon>Maltschvirus</taxon>
        <taxon>Maltschvirus maltsch</taxon>
    </lineage>
</organism>
<gene>
    <name evidence="1" type="ORF">UFOVP1374_49</name>
</gene>
<dbReference type="Pfam" id="PF13479">
    <property type="entry name" value="AAA_24"/>
    <property type="match status" value="1"/>
</dbReference>